<keyword evidence="3 8" id="KW-0269">Exonuclease</keyword>
<dbReference type="GO" id="GO:0008409">
    <property type="term" value="F:5'-3' exonuclease activity"/>
    <property type="evidence" value="ECO:0007669"/>
    <property type="project" value="InterPro"/>
</dbReference>
<reference evidence="8 9" key="1">
    <citation type="submission" date="2016-10" db="EMBL/GenBank/DDBJ databases">
        <authorList>
            <person name="de Groot N.N."/>
        </authorList>
    </citation>
    <scope>NUCLEOTIDE SEQUENCE [LARGE SCALE GENOMIC DNA]</scope>
    <source>
        <strain evidence="9">P4-7,KCTC 19426,CECT 7604</strain>
    </source>
</reference>
<protein>
    <recommendedName>
        <fullName evidence="6">5'-3' exonuclease</fullName>
    </recommendedName>
</protein>
<dbReference type="SMART" id="SM00279">
    <property type="entry name" value="HhH2"/>
    <property type="match status" value="1"/>
</dbReference>
<dbReference type="GO" id="GO:0017108">
    <property type="term" value="F:5'-flap endonuclease activity"/>
    <property type="evidence" value="ECO:0007669"/>
    <property type="project" value="InterPro"/>
</dbReference>
<name>A0A1H0RTC1_9ACTN</name>
<gene>
    <name evidence="8" type="ORF">SAMN04515671_3737</name>
</gene>
<evidence type="ECO:0000256" key="6">
    <source>
        <dbReference type="ARBA" id="ARBA00050026"/>
    </source>
</evidence>
<dbReference type="Pfam" id="PF01367">
    <property type="entry name" value="5_3_exonuc"/>
    <property type="match status" value="1"/>
</dbReference>
<dbReference type="InterPro" id="IPR038969">
    <property type="entry name" value="FEN"/>
</dbReference>
<dbReference type="SUPFAM" id="SSF47807">
    <property type="entry name" value="5' to 3' exonuclease, C-terminal subdomain"/>
    <property type="match status" value="1"/>
</dbReference>
<evidence type="ECO:0000313" key="9">
    <source>
        <dbReference type="Proteomes" id="UP000198741"/>
    </source>
</evidence>
<accession>A0A1H0RTC1</accession>
<dbReference type="PANTHER" id="PTHR42646">
    <property type="entry name" value="FLAP ENDONUCLEASE XNI"/>
    <property type="match status" value="1"/>
</dbReference>
<proteinExistence type="predicted"/>
<feature type="domain" description="5'-3' exonuclease" evidence="7">
    <location>
        <begin position="16"/>
        <end position="301"/>
    </location>
</feature>
<dbReference type="InterPro" id="IPR002421">
    <property type="entry name" value="5-3_exonuclease"/>
</dbReference>
<dbReference type="SUPFAM" id="SSF88723">
    <property type="entry name" value="PIN domain-like"/>
    <property type="match status" value="1"/>
</dbReference>
<comment type="function">
    <text evidence="5">5'-3' exonuclease acting preferentially on double-stranded DNA.</text>
</comment>
<organism evidence="8 9">
    <name type="scientific">Nakamurella panacisegetis</name>
    <dbReference type="NCBI Taxonomy" id="1090615"/>
    <lineage>
        <taxon>Bacteria</taxon>
        <taxon>Bacillati</taxon>
        <taxon>Actinomycetota</taxon>
        <taxon>Actinomycetes</taxon>
        <taxon>Nakamurellales</taxon>
        <taxon>Nakamurellaceae</taxon>
        <taxon>Nakamurella</taxon>
    </lineage>
</organism>
<dbReference type="PANTHER" id="PTHR42646:SF2">
    <property type="entry name" value="5'-3' EXONUCLEASE FAMILY PROTEIN"/>
    <property type="match status" value="1"/>
</dbReference>
<sequence length="333" mass="34990">MGRSSGREVTHGPVTSPDMLQLLDLAGIYFRAFHGVPASTVGPDGRPVNAIRGTLDIVRRVILDGRPTRVVACLDLDWRPAWRVELIPTYKTHRVAESDNSQPLLDGGTAVEQVPDELAPQIPVLLEVLSAVGIAIAGAPGFEADDVIGTLAARERRDPVEVVTGDRDLFQLARDEPTPVRVRYIGAGMSKVQVLDTAGVAAKHGIPAGRYPDFAALRGDPSDGLPGVPGVGDKTAAGLVNSFGSIESLVAALVDPSSSMTPSQRAKLTPALAYLRVAPKVVRVATDAGVTITPSGDGRLPGTPVDPDRLVELAEQYGLHSPVARLIDALGRA</sequence>
<dbReference type="EMBL" id="LT629710">
    <property type="protein sequence ID" value="SDP32609.1"/>
    <property type="molecule type" value="Genomic_DNA"/>
</dbReference>
<dbReference type="Gene3D" id="3.40.50.1010">
    <property type="entry name" value="5'-nuclease"/>
    <property type="match status" value="1"/>
</dbReference>
<dbReference type="InterPro" id="IPR020046">
    <property type="entry name" value="5-3_exonucl_a-hlix_arch_N"/>
</dbReference>
<evidence type="ECO:0000256" key="2">
    <source>
        <dbReference type="ARBA" id="ARBA00022801"/>
    </source>
</evidence>
<dbReference type="Gene3D" id="1.10.150.20">
    <property type="entry name" value="5' to 3' exonuclease, C-terminal subdomain"/>
    <property type="match status" value="1"/>
</dbReference>
<dbReference type="GO" id="GO:0033567">
    <property type="term" value="P:DNA replication, Okazaki fragment processing"/>
    <property type="evidence" value="ECO:0007669"/>
    <property type="project" value="InterPro"/>
</dbReference>
<keyword evidence="4" id="KW-0238">DNA-binding</keyword>
<dbReference type="AlphaFoldDB" id="A0A1H0RTC1"/>
<keyword evidence="2" id="KW-0378">Hydrolase</keyword>
<evidence type="ECO:0000256" key="1">
    <source>
        <dbReference type="ARBA" id="ARBA00022722"/>
    </source>
</evidence>
<dbReference type="Pfam" id="PF02739">
    <property type="entry name" value="5_3_exonuc_N"/>
    <property type="match status" value="1"/>
</dbReference>
<keyword evidence="1" id="KW-0540">Nuclease</keyword>
<dbReference type="InterPro" id="IPR020045">
    <property type="entry name" value="DNA_polI_H3TH"/>
</dbReference>
<dbReference type="Proteomes" id="UP000198741">
    <property type="component" value="Chromosome I"/>
</dbReference>
<evidence type="ECO:0000259" key="7">
    <source>
        <dbReference type="SMART" id="SM00475"/>
    </source>
</evidence>
<evidence type="ECO:0000256" key="5">
    <source>
        <dbReference type="ARBA" id="ARBA00049957"/>
    </source>
</evidence>
<dbReference type="InterPro" id="IPR029060">
    <property type="entry name" value="PIN-like_dom_sf"/>
</dbReference>
<dbReference type="CDD" id="cd09898">
    <property type="entry name" value="H3TH_53EXO"/>
    <property type="match status" value="1"/>
</dbReference>
<dbReference type="STRING" id="1090615.SAMN04515671_3737"/>
<dbReference type="CDD" id="cd09859">
    <property type="entry name" value="PIN_53EXO"/>
    <property type="match status" value="1"/>
</dbReference>
<evidence type="ECO:0000313" key="8">
    <source>
        <dbReference type="EMBL" id="SDP32609.1"/>
    </source>
</evidence>
<dbReference type="GO" id="GO:0003677">
    <property type="term" value="F:DNA binding"/>
    <property type="evidence" value="ECO:0007669"/>
    <property type="project" value="UniProtKB-KW"/>
</dbReference>
<evidence type="ECO:0000256" key="4">
    <source>
        <dbReference type="ARBA" id="ARBA00023125"/>
    </source>
</evidence>
<dbReference type="InterPro" id="IPR008918">
    <property type="entry name" value="HhH2"/>
</dbReference>
<keyword evidence="9" id="KW-1185">Reference proteome</keyword>
<evidence type="ECO:0000256" key="3">
    <source>
        <dbReference type="ARBA" id="ARBA00022839"/>
    </source>
</evidence>
<dbReference type="InterPro" id="IPR036279">
    <property type="entry name" value="5-3_exonuclease_C_sf"/>
</dbReference>
<dbReference type="SMART" id="SM00475">
    <property type="entry name" value="53EXOc"/>
    <property type="match status" value="1"/>
</dbReference>